<evidence type="ECO:0000256" key="1">
    <source>
        <dbReference type="ARBA" id="ARBA00004271"/>
    </source>
</evidence>
<feature type="compositionally biased region" description="Basic and acidic residues" evidence="8">
    <location>
        <begin position="78"/>
        <end position="91"/>
    </location>
</feature>
<reference evidence="10" key="1">
    <citation type="journal article" date="2023" name="Nat. Commun.">
        <title>Diploid and tetraploid genomes of Acorus and the evolution of monocots.</title>
        <authorList>
            <person name="Ma L."/>
            <person name="Liu K.W."/>
            <person name="Li Z."/>
            <person name="Hsiao Y.Y."/>
            <person name="Qi Y."/>
            <person name="Fu T."/>
            <person name="Tang G.D."/>
            <person name="Zhang D."/>
            <person name="Sun W.H."/>
            <person name="Liu D.K."/>
            <person name="Li Y."/>
            <person name="Chen G.Z."/>
            <person name="Liu X.D."/>
            <person name="Liao X.Y."/>
            <person name="Jiang Y.T."/>
            <person name="Yu X."/>
            <person name="Hao Y."/>
            <person name="Huang J."/>
            <person name="Zhao X.W."/>
            <person name="Ke S."/>
            <person name="Chen Y.Y."/>
            <person name="Wu W.L."/>
            <person name="Hsu J.L."/>
            <person name="Lin Y.F."/>
            <person name="Huang M.D."/>
            <person name="Li C.Y."/>
            <person name="Huang L."/>
            <person name="Wang Z.W."/>
            <person name="Zhao X."/>
            <person name="Zhong W.Y."/>
            <person name="Peng D.H."/>
            <person name="Ahmad S."/>
            <person name="Lan S."/>
            <person name="Zhang J.S."/>
            <person name="Tsai W.C."/>
            <person name="Van de Peer Y."/>
            <person name="Liu Z.J."/>
        </authorList>
    </citation>
    <scope>NUCLEOTIDE SEQUENCE</scope>
    <source>
        <strain evidence="10">CP</strain>
    </source>
</reference>
<feature type="chain" id="PRO_5043350598" evidence="9">
    <location>
        <begin position="28"/>
        <end position="91"/>
    </location>
</feature>
<proteinExistence type="inferred from homology"/>
<dbReference type="PANTHER" id="PTHR33348">
    <property type="entry name" value="PRECURSOR OF CEP5"/>
    <property type="match status" value="1"/>
</dbReference>
<feature type="region of interest" description="Disordered" evidence="8">
    <location>
        <begin position="63"/>
        <end position="91"/>
    </location>
</feature>
<comment type="similarity">
    <text evidence="2">Belongs to the C-terminally encoded plant signaling peptide (CEP) family.</text>
</comment>
<feature type="signal peptide" evidence="9">
    <location>
        <begin position="1"/>
        <end position="27"/>
    </location>
</feature>
<evidence type="ECO:0000256" key="3">
    <source>
        <dbReference type="ARBA" id="ARBA00022523"/>
    </source>
</evidence>
<dbReference type="AlphaFoldDB" id="A0AAV9EJT7"/>
<keyword evidence="7" id="KW-0379">Hydroxylation</keyword>
<dbReference type="GO" id="GO:0006995">
    <property type="term" value="P:cellular response to nitrogen starvation"/>
    <property type="evidence" value="ECO:0007669"/>
    <property type="project" value="UniProtKB-ARBA"/>
</dbReference>
<name>A0AAV9EJT7_ACOCL</name>
<accession>A0AAV9EJT7</accession>
<dbReference type="GO" id="GO:1902025">
    <property type="term" value="P:nitrate import"/>
    <property type="evidence" value="ECO:0007669"/>
    <property type="project" value="TreeGrafter"/>
</dbReference>
<evidence type="ECO:0000313" key="10">
    <source>
        <dbReference type="EMBL" id="KAK1313349.1"/>
    </source>
</evidence>
<comment type="subcellular location">
    <subcellularLocation>
        <location evidence="1">Secreted</location>
        <location evidence="1">Extracellular space</location>
        <location evidence="1">Apoplast</location>
    </subcellularLocation>
</comment>
<evidence type="ECO:0000256" key="5">
    <source>
        <dbReference type="ARBA" id="ARBA00022702"/>
    </source>
</evidence>
<keyword evidence="6 9" id="KW-0732">Signal</keyword>
<evidence type="ECO:0000256" key="2">
    <source>
        <dbReference type="ARBA" id="ARBA00008963"/>
    </source>
</evidence>
<evidence type="ECO:0000256" key="4">
    <source>
        <dbReference type="ARBA" id="ARBA00022525"/>
    </source>
</evidence>
<dbReference type="Proteomes" id="UP001180020">
    <property type="component" value="Unassembled WGS sequence"/>
</dbReference>
<evidence type="ECO:0000256" key="7">
    <source>
        <dbReference type="ARBA" id="ARBA00023278"/>
    </source>
</evidence>
<evidence type="ECO:0000256" key="8">
    <source>
        <dbReference type="SAM" id="MobiDB-lite"/>
    </source>
</evidence>
<evidence type="ECO:0000313" key="11">
    <source>
        <dbReference type="Proteomes" id="UP001180020"/>
    </source>
</evidence>
<dbReference type="GO" id="GO:0048046">
    <property type="term" value="C:apoplast"/>
    <property type="evidence" value="ECO:0007669"/>
    <property type="project" value="UniProtKB-SubCell"/>
</dbReference>
<comment type="caution">
    <text evidence="10">The sequence shown here is derived from an EMBL/GenBank/DDBJ whole genome shotgun (WGS) entry which is preliminary data.</text>
</comment>
<organism evidence="10 11">
    <name type="scientific">Acorus calamus</name>
    <name type="common">Sweet flag</name>
    <dbReference type="NCBI Taxonomy" id="4465"/>
    <lineage>
        <taxon>Eukaryota</taxon>
        <taxon>Viridiplantae</taxon>
        <taxon>Streptophyta</taxon>
        <taxon>Embryophyta</taxon>
        <taxon>Tracheophyta</taxon>
        <taxon>Spermatophyta</taxon>
        <taxon>Magnoliopsida</taxon>
        <taxon>Liliopsida</taxon>
        <taxon>Acoraceae</taxon>
        <taxon>Acorus</taxon>
    </lineage>
</organism>
<keyword evidence="5" id="KW-0372">Hormone</keyword>
<keyword evidence="11" id="KW-1185">Reference proteome</keyword>
<dbReference type="GO" id="GO:2000280">
    <property type="term" value="P:regulation of root development"/>
    <property type="evidence" value="ECO:0007669"/>
    <property type="project" value="TreeGrafter"/>
</dbReference>
<sequence length="91" mass="9999">MAEKKIMYTCIFPVLMLLSLEVQPSEGRRLRRTSEKGKECLKCAVGPGKTDARIGPSTINVHEFRPTAPGHSPGLGHSLKDKGVDKNESEH</sequence>
<evidence type="ECO:0000256" key="9">
    <source>
        <dbReference type="SAM" id="SignalP"/>
    </source>
</evidence>
<evidence type="ECO:0000256" key="6">
    <source>
        <dbReference type="ARBA" id="ARBA00022729"/>
    </source>
</evidence>
<dbReference type="PANTHER" id="PTHR33348:SF39">
    <property type="entry name" value="PRECURSOR OF CEP5"/>
    <property type="match status" value="1"/>
</dbReference>
<keyword evidence="4" id="KW-0964">Secreted</keyword>
<gene>
    <name evidence="10" type="ORF">QJS10_CPA06g02289</name>
</gene>
<dbReference type="GO" id="GO:0048364">
    <property type="term" value="P:root development"/>
    <property type="evidence" value="ECO:0007669"/>
    <property type="project" value="InterPro"/>
</dbReference>
<dbReference type="GO" id="GO:1901371">
    <property type="term" value="P:regulation of leaf morphogenesis"/>
    <property type="evidence" value="ECO:0007669"/>
    <property type="project" value="TreeGrafter"/>
</dbReference>
<dbReference type="GO" id="GO:0005179">
    <property type="term" value="F:hormone activity"/>
    <property type="evidence" value="ECO:0007669"/>
    <property type="project" value="UniProtKB-KW"/>
</dbReference>
<keyword evidence="3" id="KW-0052">Apoplast</keyword>
<dbReference type="EMBL" id="JAUJYO010000006">
    <property type="protein sequence ID" value="KAK1313349.1"/>
    <property type="molecule type" value="Genomic_DNA"/>
</dbReference>
<protein>
    <submittedName>
        <fullName evidence="10">Uncharacterized protein</fullName>
    </submittedName>
</protein>
<reference evidence="10" key="2">
    <citation type="submission" date="2023-06" db="EMBL/GenBank/DDBJ databases">
        <authorList>
            <person name="Ma L."/>
            <person name="Liu K.-W."/>
            <person name="Li Z."/>
            <person name="Hsiao Y.-Y."/>
            <person name="Qi Y."/>
            <person name="Fu T."/>
            <person name="Tang G."/>
            <person name="Zhang D."/>
            <person name="Sun W.-H."/>
            <person name="Liu D.-K."/>
            <person name="Li Y."/>
            <person name="Chen G.-Z."/>
            <person name="Liu X.-D."/>
            <person name="Liao X.-Y."/>
            <person name="Jiang Y.-T."/>
            <person name="Yu X."/>
            <person name="Hao Y."/>
            <person name="Huang J."/>
            <person name="Zhao X.-W."/>
            <person name="Ke S."/>
            <person name="Chen Y.-Y."/>
            <person name="Wu W.-L."/>
            <person name="Hsu J.-L."/>
            <person name="Lin Y.-F."/>
            <person name="Huang M.-D."/>
            <person name="Li C.-Y."/>
            <person name="Huang L."/>
            <person name="Wang Z.-W."/>
            <person name="Zhao X."/>
            <person name="Zhong W.-Y."/>
            <person name="Peng D.-H."/>
            <person name="Ahmad S."/>
            <person name="Lan S."/>
            <person name="Zhang J.-S."/>
            <person name="Tsai W.-C."/>
            <person name="Van De Peer Y."/>
            <person name="Liu Z.-J."/>
        </authorList>
    </citation>
    <scope>NUCLEOTIDE SEQUENCE</scope>
    <source>
        <strain evidence="10">CP</strain>
        <tissue evidence="10">Leaves</tissue>
    </source>
</reference>
<dbReference type="InterPro" id="IPR033250">
    <property type="entry name" value="CEP"/>
</dbReference>